<dbReference type="InterPro" id="IPR003200">
    <property type="entry name" value="Nict_dMeBzImd_PRibTrfase"/>
</dbReference>
<proteinExistence type="inferred from homology"/>
<gene>
    <name evidence="12" type="primary">cobT</name>
    <name evidence="12" type="ORF">IAA84_02595</name>
</gene>
<evidence type="ECO:0000313" key="12">
    <source>
        <dbReference type="EMBL" id="HIS91886.1"/>
    </source>
</evidence>
<evidence type="ECO:0000256" key="8">
    <source>
        <dbReference type="ARBA" id="ARBA00022679"/>
    </source>
</evidence>
<evidence type="ECO:0000313" key="13">
    <source>
        <dbReference type="Proteomes" id="UP000824140"/>
    </source>
</evidence>
<comment type="function">
    <text evidence="1">Catalyzes the synthesis of alpha-ribazole-5'-phosphate from nicotinate mononucleotide (NAMN) and 5,6-dimethylbenzimidazole (DMB).</text>
</comment>
<dbReference type="PANTHER" id="PTHR43463">
    <property type="entry name" value="NICOTINATE-NUCLEOTIDE--DIMETHYLBENZIMIDAZOLE PHOSPHORIBOSYLTRANSFERASE"/>
    <property type="match status" value="1"/>
</dbReference>
<keyword evidence="6" id="KW-0169">Cobalamin biosynthesis</keyword>
<dbReference type="Pfam" id="PF02277">
    <property type="entry name" value="DBI_PRT"/>
    <property type="match status" value="1"/>
</dbReference>
<evidence type="ECO:0000256" key="6">
    <source>
        <dbReference type="ARBA" id="ARBA00022573"/>
    </source>
</evidence>
<name>A0A9D1K524_9FIRM</name>
<comment type="caution">
    <text evidence="12">The sequence shown here is derived from an EMBL/GenBank/DDBJ whole genome shotgun (WGS) entry which is preliminary data.</text>
</comment>
<dbReference type="PANTHER" id="PTHR43463:SF1">
    <property type="entry name" value="NICOTINATE-NUCLEOTIDE--DIMETHYLBENZIMIDAZOLE PHOSPHORIBOSYLTRANSFERASE"/>
    <property type="match status" value="1"/>
</dbReference>
<dbReference type="NCBIfam" id="TIGR03160">
    <property type="entry name" value="cobT_DBIPRT"/>
    <property type="match status" value="1"/>
</dbReference>
<dbReference type="FunFam" id="3.40.50.10210:FF:000001">
    <property type="entry name" value="Nicotinate-nucleotide--dimethylbenzimidazole phosphoribosyltransferase"/>
    <property type="match status" value="1"/>
</dbReference>
<evidence type="ECO:0000259" key="11">
    <source>
        <dbReference type="Pfam" id="PF04071"/>
    </source>
</evidence>
<keyword evidence="7 12" id="KW-0328">Glycosyltransferase</keyword>
<dbReference type="GO" id="GO:0009236">
    <property type="term" value="P:cobalamin biosynthetic process"/>
    <property type="evidence" value="ECO:0007669"/>
    <property type="project" value="UniProtKB-UniRule"/>
</dbReference>
<dbReference type="SUPFAM" id="SSF52733">
    <property type="entry name" value="Nicotinate mononucleotide:5,6-dimethylbenzimidazole phosphoribosyltransferase (CobT)"/>
    <property type="match status" value="1"/>
</dbReference>
<dbReference type="Gene3D" id="1.10.1610.10">
    <property type="match status" value="1"/>
</dbReference>
<accession>A0A9D1K524</accession>
<keyword evidence="8 12" id="KW-0808">Transferase</keyword>
<dbReference type="InterPro" id="IPR017846">
    <property type="entry name" value="Nict_dMeBzImd_PRibTrfase_bact"/>
</dbReference>
<evidence type="ECO:0000256" key="1">
    <source>
        <dbReference type="ARBA" id="ARBA00002197"/>
    </source>
</evidence>
<dbReference type="InterPro" id="IPR036087">
    <property type="entry name" value="Nict_dMeBzImd_PRibTrfase_sf"/>
</dbReference>
<dbReference type="CDD" id="cd02439">
    <property type="entry name" value="DMB-PRT_CobT"/>
    <property type="match status" value="1"/>
</dbReference>
<dbReference type="Pfam" id="PF04071">
    <property type="entry name" value="zf-like"/>
    <property type="match status" value="1"/>
</dbReference>
<comment type="catalytic activity">
    <reaction evidence="9">
        <text>5,6-dimethylbenzimidazole + nicotinate beta-D-ribonucleotide = alpha-ribazole 5'-phosphate + nicotinate + H(+)</text>
        <dbReference type="Rhea" id="RHEA:11196"/>
        <dbReference type="ChEBI" id="CHEBI:15378"/>
        <dbReference type="ChEBI" id="CHEBI:15890"/>
        <dbReference type="ChEBI" id="CHEBI:32544"/>
        <dbReference type="ChEBI" id="CHEBI:57502"/>
        <dbReference type="ChEBI" id="CHEBI:57918"/>
        <dbReference type="EC" id="2.4.2.21"/>
    </reaction>
</comment>
<organism evidence="12 13">
    <name type="scientific">Candidatus Alectryocaccomicrobium excrementavium</name>
    <dbReference type="NCBI Taxonomy" id="2840668"/>
    <lineage>
        <taxon>Bacteria</taxon>
        <taxon>Bacillati</taxon>
        <taxon>Bacillota</taxon>
        <taxon>Clostridia</taxon>
        <taxon>Candidatus Alectryocaccomicrobium</taxon>
    </lineage>
</organism>
<evidence type="ECO:0000256" key="2">
    <source>
        <dbReference type="ARBA" id="ARBA00005049"/>
    </source>
</evidence>
<protein>
    <recommendedName>
        <fullName evidence="5 10">Nicotinate-nucleotide--dimethylbenzimidazole phosphoribosyltransferase</fullName>
        <ecNumber evidence="4 10">2.4.2.21</ecNumber>
    </recommendedName>
</protein>
<dbReference type="InterPro" id="IPR007212">
    <property type="entry name" value="Zf-like"/>
</dbReference>
<dbReference type="EC" id="2.4.2.21" evidence="4 10"/>
<evidence type="ECO:0000256" key="4">
    <source>
        <dbReference type="ARBA" id="ARBA00011991"/>
    </source>
</evidence>
<dbReference type="GO" id="GO:0008939">
    <property type="term" value="F:nicotinate-nucleotide-dimethylbenzimidazole phosphoribosyltransferase activity"/>
    <property type="evidence" value="ECO:0007669"/>
    <property type="project" value="UniProtKB-UniRule"/>
</dbReference>
<comment type="similarity">
    <text evidence="3">Belongs to the CobT family.</text>
</comment>
<dbReference type="Proteomes" id="UP000824140">
    <property type="component" value="Unassembled WGS sequence"/>
</dbReference>
<dbReference type="AlphaFoldDB" id="A0A9D1K524"/>
<evidence type="ECO:0000256" key="9">
    <source>
        <dbReference type="ARBA" id="ARBA00047340"/>
    </source>
</evidence>
<dbReference type="NCBIfam" id="NF000996">
    <property type="entry name" value="PRK00105.1"/>
    <property type="match status" value="1"/>
</dbReference>
<reference evidence="12" key="2">
    <citation type="journal article" date="2021" name="PeerJ">
        <title>Extensive microbial diversity within the chicken gut microbiome revealed by metagenomics and culture.</title>
        <authorList>
            <person name="Gilroy R."/>
            <person name="Ravi A."/>
            <person name="Getino M."/>
            <person name="Pursley I."/>
            <person name="Horton D.L."/>
            <person name="Alikhan N.F."/>
            <person name="Baker D."/>
            <person name="Gharbi K."/>
            <person name="Hall N."/>
            <person name="Watson M."/>
            <person name="Adriaenssens E.M."/>
            <person name="Foster-Nyarko E."/>
            <person name="Jarju S."/>
            <person name="Secka A."/>
            <person name="Antonio M."/>
            <person name="Oren A."/>
            <person name="Chaudhuri R.R."/>
            <person name="La Ragione R."/>
            <person name="Hildebrand F."/>
            <person name="Pallen M.J."/>
        </authorList>
    </citation>
    <scope>NUCLEOTIDE SEQUENCE</scope>
    <source>
        <strain evidence="12">13766</strain>
    </source>
</reference>
<evidence type="ECO:0000256" key="7">
    <source>
        <dbReference type="ARBA" id="ARBA00022676"/>
    </source>
</evidence>
<comment type="pathway">
    <text evidence="2">Nucleoside biosynthesis; alpha-ribazole biosynthesis; alpha-ribazole from 5,6-dimethylbenzimidazole: step 1/2.</text>
</comment>
<feature type="domain" description="Cysteine-rich small" evidence="11">
    <location>
        <begin position="9"/>
        <end position="88"/>
    </location>
</feature>
<dbReference type="InterPro" id="IPR023195">
    <property type="entry name" value="Nict_dMeBzImd_PRibTrfase_N"/>
</dbReference>
<dbReference type="EMBL" id="DVJN01000051">
    <property type="protein sequence ID" value="HIS91886.1"/>
    <property type="molecule type" value="Genomic_DNA"/>
</dbReference>
<reference evidence="12" key="1">
    <citation type="submission" date="2020-10" db="EMBL/GenBank/DDBJ databases">
        <authorList>
            <person name="Gilroy R."/>
        </authorList>
    </citation>
    <scope>NUCLEOTIDE SEQUENCE</scope>
    <source>
        <strain evidence="12">13766</strain>
    </source>
</reference>
<evidence type="ECO:0000256" key="3">
    <source>
        <dbReference type="ARBA" id="ARBA00007110"/>
    </source>
</evidence>
<dbReference type="Gene3D" id="3.40.50.10210">
    <property type="match status" value="1"/>
</dbReference>
<evidence type="ECO:0000256" key="10">
    <source>
        <dbReference type="NCBIfam" id="TIGR03160"/>
    </source>
</evidence>
<sequence length="454" mass="48098">MGEAKENERFFQNRACRYFPCHKGVAAENFNCLFCYCPLYALGRRCGGAFRYTPSGIKDCSRCAFPHKRENYDTVLERYSEIADVVRAVDAMPDIGKKTEGKQMREWKAAALNETAMAAARARWDAVAKPLNSLGVWEKWIAQIAGMQGTADVRIAPRCALVFCADHGVVEEGVAQSSSEVTALVAQSVAEGTANVNLMAAAAGAKAFAVDMGMARDVAHPDMIVLKQAKGTANFTRGAAMPREAAERAVESGADLVAKMKARGYRMIATGEMGIGNTTAATAVSCALLGRAPSELTGRGAGLSDAGLLRKISAIERALECNRPDANDPMDVLSKVGGYEIAGMAGAFLGGMEQGVPIVIDGAISAAAALLAARICPAARDFMLPSHASREPMARALLEALDLQPPIHADMALGEGTGAVMVFPLLDMALRVYAGEHTFGNLGMDAYEPQEGKP</sequence>
<evidence type="ECO:0000256" key="5">
    <source>
        <dbReference type="ARBA" id="ARBA00015486"/>
    </source>
</evidence>